<sequence>MRIEHSHVHLAARHEERVRQHAVTTLRAGAPGRAASQPALRDEATTREPRLAVLVRLVEAMTGLRVRVFRAEALQGDGASASAQPAPAPAASAPGPAWTLEVQRVSVRHELATLRVRAQGQVTLADGRTLAFDFALELRSERLQVEAVAARVQQAAKDPLMIALDGGAIGLSSWRFAFDLDADGQAEAVPFAAPGAGWLVLDRDGNGRIDDGREVLGALSGDGFADLAALDEDGNGWIDEADTAFEALRVWVRAEAADPGRLLTLREAGVGALHTGRVASPWTLRAADGAAAGLLRASGLYLAETGAARALQQIDLVA</sequence>
<comment type="caution">
    <text evidence="1">The sequence shown here is derived from an EMBL/GenBank/DDBJ whole genome shotgun (WGS) entry which is preliminary data.</text>
</comment>
<dbReference type="RefSeq" id="WP_143896229.1">
    <property type="nucleotide sequence ID" value="NZ_VJND01000013.1"/>
</dbReference>
<accession>A0A554WL97</accession>
<dbReference type="PANTHER" id="PTHR39431:SF1">
    <property type="entry name" value="FRPA_C-RELATED PROTEIN"/>
    <property type="match status" value="1"/>
</dbReference>
<dbReference type="AlphaFoldDB" id="A0A554WL97"/>
<evidence type="ECO:0008006" key="3">
    <source>
        <dbReference type="Google" id="ProtNLM"/>
    </source>
</evidence>
<keyword evidence="2" id="KW-1185">Reference proteome</keyword>
<dbReference type="PANTHER" id="PTHR39431">
    <property type="entry name" value="FRPA/C-RELATED PROTEIN"/>
    <property type="match status" value="1"/>
</dbReference>
<organism evidence="1 2">
    <name type="scientific">Tepidimonas sediminis</name>
    <dbReference type="NCBI Taxonomy" id="2588941"/>
    <lineage>
        <taxon>Bacteria</taxon>
        <taxon>Pseudomonadati</taxon>
        <taxon>Pseudomonadota</taxon>
        <taxon>Betaproteobacteria</taxon>
        <taxon>Burkholderiales</taxon>
        <taxon>Tepidimonas</taxon>
    </lineage>
</organism>
<protein>
    <recommendedName>
        <fullName evidence="3">VCBS repeat-containing protein</fullName>
    </recommendedName>
</protein>
<evidence type="ECO:0000313" key="1">
    <source>
        <dbReference type="EMBL" id="TSE24362.1"/>
    </source>
</evidence>
<dbReference type="Proteomes" id="UP000320225">
    <property type="component" value="Unassembled WGS sequence"/>
</dbReference>
<evidence type="ECO:0000313" key="2">
    <source>
        <dbReference type="Proteomes" id="UP000320225"/>
    </source>
</evidence>
<dbReference type="OrthoDB" id="9773411at2"/>
<dbReference type="EMBL" id="VJND01000013">
    <property type="protein sequence ID" value="TSE24362.1"/>
    <property type="molecule type" value="Genomic_DNA"/>
</dbReference>
<proteinExistence type="predicted"/>
<reference evidence="1 2" key="1">
    <citation type="submission" date="2019-07" db="EMBL/GenBank/DDBJ databases">
        <title>Tepidimonas sediminis YIM 72259 draft genome.</title>
        <authorList>
            <person name="Da Costa M.S."/>
            <person name="Froufe H.J.C."/>
            <person name="Egas C."/>
            <person name="Albuquerque L."/>
        </authorList>
    </citation>
    <scope>NUCLEOTIDE SEQUENCE [LARGE SCALE GENOMIC DNA]</scope>
    <source>
        <strain evidence="1 2">YIM 72259</strain>
    </source>
</reference>
<gene>
    <name evidence="1" type="ORF">Tsedi_02016</name>
</gene>
<name>A0A554WL97_9BURK</name>